<dbReference type="InterPro" id="IPR029000">
    <property type="entry name" value="Cyclophilin-like_dom_sf"/>
</dbReference>
<dbReference type="SUPFAM" id="SSF50891">
    <property type="entry name" value="Cyclophilin-like"/>
    <property type="match status" value="1"/>
</dbReference>
<organism evidence="1">
    <name type="scientific">Fagus sylvatica</name>
    <name type="common">Beechnut</name>
    <dbReference type="NCBI Taxonomy" id="28930"/>
    <lineage>
        <taxon>Eukaryota</taxon>
        <taxon>Viridiplantae</taxon>
        <taxon>Streptophyta</taxon>
        <taxon>Embryophyta</taxon>
        <taxon>Tracheophyta</taxon>
        <taxon>Spermatophyta</taxon>
        <taxon>Magnoliopsida</taxon>
        <taxon>eudicotyledons</taxon>
        <taxon>Gunneridae</taxon>
        <taxon>Pentapetalae</taxon>
        <taxon>rosids</taxon>
        <taxon>fabids</taxon>
        <taxon>Fagales</taxon>
        <taxon>Fagaceae</taxon>
        <taxon>Fagus</taxon>
    </lineage>
</organism>
<accession>A0A2N9I6B5</accession>
<dbReference type="AlphaFoldDB" id="A0A2N9I6B5"/>
<evidence type="ECO:0000313" key="1">
    <source>
        <dbReference type="EMBL" id="SPD19570.1"/>
    </source>
</evidence>
<dbReference type="Gene3D" id="2.40.100.10">
    <property type="entry name" value="Cyclophilin-like"/>
    <property type="match status" value="1"/>
</dbReference>
<gene>
    <name evidence="1" type="ORF">FSB_LOCUS47452</name>
</gene>
<sequence length="205" mass="22589">MARISAQRLGGLDFGLETSISAWLGGSWLDGSDHGSQTAGQRITWRLLIGDTFQEQQGGACRHERTPSDGRYFDKRVAACAYSDFAFFAVVSRSAADLPICGFLFVDRCLNAVDLKLGSSGGAVNVSEDSCRVWGRVSAWICLIFPRLDGCRVVFGKVLYGMDVVYKIEVEGKRVVYPKERLSFQMVNLVCELPVYLLLPLTANC</sequence>
<reference evidence="1" key="1">
    <citation type="submission" date="2018-02" db="EMBL/GenBank/DDBJ databases">
        <authorList>
            <person name="Cohen D.B."/>
            <person name="Kent A.D."/>
        </authorList>
    </citation>
    <scope>NUCLEOTIDE SEQUENCE</scope>
</reference>
<protein>
    <submittedName>
        <fullName evidence="1">Uncharacterized protein</fullName>
    </submittedName>
</protein>
<proteinExistence type="predicted"/>
<dbReference type="EMBL" id="OIVN01004848">
    <property type="protein sequence ID" value="SPD19570.1"/>
    <property type="molecule type" value="Genomic_DNA"/>
</dbReference>
<name>A0A2N9I6B5_FAGSY</name>